<organism evidence="6 7">
    <name type="scientific">Prosthecobacter algae</name>
    <dbReference type="NCBI Taxonomy" id="1144682"/>
    <lineage>
        <taxon>Bacteria</taxon>
        <taxon>Pseudomonadati</taxon>
        <taxon>Verrucomicrobiota</taxon>
        <taxon>Verrucomicrobiia</taxon>
        <taxon>Verrucomicrobiales</taxon>
        <taxon>Verrucomicrobiaceae</taxon>
        <taxon>Prosthecobacter</taxon>
    </lineage>
</organism>
<dbReference type="PANTHER" id="PTHR43289:SF6">
    <property type="entry name" value="SERINE_THREONINE-PROTEIN KINASE NEKL-3"/>
    <property type="match status" value="1"/>
</dbReference>
<comment type="caution">
    <text evidence="6">The sequence shown here is derived from an EMBL/GenBank/DDBJ whole genome shotgun (WGS) entry which is preliminary data.</text>
</comment>
<sequence length="1123" mass="125377">MADTHDEGDPPVPAWLIELGWQERYLVREMVARGGMGRVYEAWHRELGLKTALKIIDPGLMNDERALARFETEALTLRRLQEPTPHPNLARVLDFKITQGVGCLAMAFVQGPDLKTWCQQQTLDLKARARLLQKVSRAAGYMHSHGVVHRDLKPSNILVHEQTQEPVIVDFGIVKPEGELTLTLTREAIGTAHYMAPEQLRTDRCEVGPQADVYALGVVLYELITDRLPYPGTLAEVMRSHASEELPHRPSFYQRDLPRELEVICLKALSLRRAERYANGSELAEDLDRWLRDTAIRARPLSPSIHWLRRASHHPALILALTACVVFAAVGLWHGWVTHHEAALAAKRQQISETLTSIVWSVPALEAVAHQVSQLPSLEAEVYLHKLRNAAFHQVEEALEEPRLLDEQVPALQSILAWCAEGEASRAQALNRLLADRQSRWETRVALTPPFVEVQEAFSLGQVRVEADALYSVSQPGRENLDRVFIKGSVPRQLEVKATFHPPATLKRYVGFCLRSSHTRHFVRLYGREAAQNLPQATHVAGMQRADFAGLLCLMREETLLATTPVFRSKPLSGPLQITARVEGSLLSGEISGGVRVEYRDLYMIAGPCDLGLDWPSRIRLTALTLQTRDLPRQPTPLESGDALAVQGQWLEAQGAYAALLGDPQHGAEAAYKIGECQSAQGRMTEAAETWATLLSRQLRPWSSLACFRLWQHQATAGHLDAAAPYLQHLMSAGPETLAMLRDLRAEQKQRIANAYRRQSSSLRIMQRNPEVEMAIQAHHLLGYLPVEVAMNFGFARHFNGTDETARMLFQQALKGVSIVPLSRADRHQMLLCLDMACWLDHPEKTAWIGNLIQRWNNSLAEEEPERGFLQLELARGHARQGRVLEALEITRKWRAAPLSPPRLKIAACLLEAALVMENPTAFSARLEEALSVLNLRRHAAPTTLIVDGAMLGCAARAWTPELMADILARLLTGPEESMAAGHGPGLLARAFLQDRALVTSLNQLIQGSEGKALFRDYCLRSRPLRELAEEAFHRILDGYLQVILQAPPSEIQRDQIHDCVSCIVQGFRGGKFTETDLLSLITGLRSVEARQALVQDAGKQWGPKLQTALRTLFQNSPKAAVQ</sequence>
<evidence type="ECO:0000256" key="3">
    <source>
        <dbReference type="ARBA" id="ARBA00022777"/>
    </source>
</evidence>
<evidence type="ECO:0000313" key="7">
    <source>
        <dbReference type="Proteomes" id="UP001499852"/>
    </source>
</evidence>
<dbReference type="SMART" id="SM00220">
    <property type="entry name" value="S_TKc"/>
    <property type="match status" value="1"/>
</dbReference>
<keyword evidence="3" id="KW-0418">Kinase</keyword>
<accession>A0ABP9PJH4</accession>
<proteinExistence type="predicted"/>
<dbReference type="EMBL" id="BAABIA010000010">
    <property type="protein sequence ID" value="GAA5147703.1"/>
    <property type="molecule type" value="Genomic_DNA"/>
</dbReference>
<keyword evidence="7" id="KW-1185">Reference proteome</keyword>
<dbReference type="PROSITE" id="PS00108">
    <property type="entry name" value="PROTEIN_KINASE_ST"/>
    <property type="match status" value="1"/>
</dbReference>
<evidence type="ECO:0000256" key="4">
    <source>
        <dbReference type="ARBA" id="ARBA00022840"/>
    </source>
</evidence>
<dbReference type="InterPro" id="IPR000719">
    <property type="entry name" value="Prot_kinase_dom"/>
</dbReference>
<dbReference type="PANTHER" id="PTHR43289">
    <property type="entry name" value="MITOGEN-ACTIVATED PROTEIN KINASE KINASE KINASE 20-RELATED"/>
    <property type="match status" value="1"/>
</dbReference>
<dbReference type="InterPro" id="IPR011990">
    <property type="entry name" value="TPR-like_helical_dom_sf"/>
</dbReference>
<evidence type="ECO:0000259" key="5">
    <source>
        <dbReference type="PROSITE" id="PS50011"/>
    </source>
</evidence>
<dbReference type="Gene3D" id="1.25.40.10">
    <property type="entry name" value="Tetratricopeptide repeat domain"/>
    <property type="match status" value="1"/>
</dbReference>
<dbReference type="Gene3D" id="1.10.510.10">
    <property type="entry name" value="Transferase(Phosphotransferase) domain 1"/>
    <property type="match status" value="1"/>
</dbReference>
<dbReference type="SUPFAM" id="SSF56112">
    <property type="entry name" value="Protein kinase-like (PK-like)"/>
    <property type="match status" value="1"/>
</dbReference>
<dbReference type="InterPro" id="IPR008271">
    <property type="entry name" value="Ser/Thr_kinase_AS"/>
</dbReference>
<evidence type="ECO:0000256" key="2">
    <source>
        <dbReference type="ARBA" id="ARBA00022741"/>
    </source>
</evidence>
<dbReference type="InterPro" id="IPR011009">
    <property type="entry name" value="Kinase-like_dom_sf"/>
</dbReference>
<dbReference type="Gene3D" id="3.30.200.20">
    <property type="entry name" value="Phosphorylase Kinase, domain 1"/>
    <property type="match status" value="1"/>
</dbReference>
<protein>
    <recommendedName>
        <fullName evidence="5">Protein kinase domain-containing protein</fullName>
    </recommendedName>
</protein>
<reference evidence="7" key="1">
    <citation type="journal article" date="2019" name="Int. J. Syst. Evol. Microbiol.">
        <title>The Global Catalogue of Microorganisms (GCM) 10K type strain sequencing project: providing services to taxonomists for standard genome sequencing and annotation.</title>
        <authorList>
            <consortium name="The Broad Institute Genomics Platform"/>
            <consortium name="The Broad Institute Genome Sequencing Center for Infectious Disease"/>
            <person name="Wu L."/>
            <person name="Ma J."/>
        </authorList>
    </citation>
    <scope>NUCLEOTIDE SEQUENCE [LARGE SCALE GENOMIC DNA]</scope>
    <source>
        <strain evidence="7">JCM 18053</strain>
    </source>
</reference>
<dbReference type="Pfam" id="PF00069">
    <property type="entry name" value="Pkinase"/>
    <property type="match status" value="1"/>
</dbReference>
<evidence type="ECO:0000256" key="1">
    <source>
        <dbReference type="ARBA" id="ARBA00022679"/>
    </source>
</evidence>
<evidence type="ECO:0000313" key="6">
    <source>
        <dbReference type="EMBL" id="GAA5147703.1"/>
    </source>
</evidence>
<keyword evidence="1" id="KW-0808">Transferase</keyword>
<dbReference type="CDD" id="cd14014">
    <property type="entry name" value="STKc_PknB_like"/>
    <property type="match status" value="1"/>
</dbReference>
<gene>
    <name evidence="6" type="ORF">GCM10023213_42760</name>
</gene>
<feature type="domain" description="Protein kinase" evidence="5">
    <location>
        <begin position="25"/>
        <end position="291"/>
    </location>
</feature>
<dbReference type="RefSeq" id="WP_345738452.1">
    <property type="nucleotide sequence ID" value="NZ_BAABIA010000010.1"/>
</dbReference>
<dbReference type="Proteomes" id="UP001499852">
    <property type="component" value="Unassembled WGS sequence"/>
</dbReference>
<name>A0ABP9PJH4_9BACT</name>
<keyword evidence="2" id="KW-0547">Nucleotide-binding</keyword>
<dbReference type="PROSITE" id="PS50011">
    <property type="entry name" value="PROTEIN_KINASE_DOM"/>
    <property type="match status" value="1"/>
</dbReference>
<dbReference type="SUPFAM" id="SSF48452">
    <property type="entry name" value="TPR-like"/>
    <property type="match status" value="1"/>
</dbReference>
<keyword evidence="4" id="KW-0067">ATP-binding</keyword>